<dbReference type="InParanoid" id="A0A0H2QWW7"/>
<organism evidence="1 2">
    <name type="scientific">Schizopora paradoxa</name>
    <dbReference type="NCBI Taxonomy" id="27342"/>
    <lineage>
        <taxon>Eukaryota</taxon>
        <taxon>Fungi</taxon>
        <taxon>Dikarya</taxon>
        <taxon>Basidiomycota</taxon>
        <taxon>Agaricomycotina</taxon>
        <taxon>Agaricomycetes</taxon>
        <taxon>Hymenochaetales</taxon>
        <taxon>Schizoporaceae</taxon>
        <taxon>Schizopora</taxon>
    </lineage>
</organism>
<dbReference type="Proteomes" id="UP000053477">
    <property type="component" value="Unassembled WGS sequence"/>
</dbReference>
<accession>A0A0H2QWW7</accession>
<evidence type="ECO:0000313" key="1">
    <source>
        <dbReference type="EMBL" id="KLO03814.1"/>
    </source>
</evidence>
<gene>
    <name evidence="1" type="ORF">SCHPADRAFT_948296</name>
</gene>
<dbReference type="AlphaFoldDB" id="A0A0H2QWW7"/>
<reference evidence="1 2" key="1">
    <citation type="submission" date="2015-04" db="EMBL/GenBank/DDBJ databases">
        <title>Complete genome sequence of Schizopora paradoxa KUC8140, a cosmopolitan wood degrader in East Asia.</title>
        <authorList>
            <consortium name="DOE Joint Genome Institute"/>
            <person name="Min B."/>
            <person name="Park H."/>
            <person name="Jang Y."/>
            <person name="Kim J.-J."/>
            <person name="Kim K.H."/>
            <person name="Pangilinan J."/>
            <person name="Lipzen A."/>
            <person name="Riley R."/>
            <person name="Grigoriev I.V."/>
            <person name="Spatafora J.W."/>
            <person name="Choi I.-G."/>
        </authorList>
    </citation>
    <scope>NUCLEOTIDE SEQUENCE [LARGE SCALE GENOMIC DNA]</scope>
    <source>
        <strain evidence="1 2">KUC8140</strain>
    </source>
</reference>
<dbReference type="EMBL" id="KQ086995">
    <property type="protein sequence ID" value="KLO03814.1"/>
    <property type="molecule type" value="Genomic_DNA"/>
</dbReference>
<protein>
    <submittedName>
        <fullName evidence="1">Uncharacterized protein</fullName>
    </submittedName>
</protein>
<keyword evidence="2" id="KW-1185">Reference proteome</keyword>
<evidence type="ECO:0000313" key="2">
    <source>
        <dbReference type="Proteomes" id="UP000053477"/>
    </source>
</evidence>
<proteinExistence type="predicted"/>
<sequence length="171" mass="19166">MVTSIPAIFPNKSLSSLHAIDTTFLRINSVVLKLLQNLLSMGEHHEAQTHLLRASEECIHLIISMLEFTPDISLFLATLRGGLMTAIFKALSINLWGFQPEGIRVIKQLLSRTLPRHLMFHLVIIAVQDAVKDALEVMNGAPDLNSSFGHNWSLFLNLLEHTTWAVQLFST</sequence>
<name>A0A0H2QWW7_9AGAM</name>